<dbReference type="HOGENOM" id="CLU_2879638_0_0_9"/>
<name>I0JHQ6_HALH3</name>
<keyword evidence="3" id="KW-1185">Reference proteome</keyword>
<accession>I0JHQ6</accession>
<dbReference type="PATRIC" id="fig|866895.3.peg.298"/>
<feature type="compositionally biased region" description="Basic and acidic residues" evidence="1">
    <location>
        <begin position="45"/>
        <end position="63"/>
    </location>
</feature>
<dbReference type="EMBL" id="HE717023">
    <property type="protein sequence ID" value="CCG43674.1"/>
    <property type="molecule type" value="Genomic_DNA"/>
</dbReference>
<sequence>MKEVILMTNKKQRRGKVEDTNEAAEIFSSRLTYTKAFVPQQETIAEEKPSEGEAMYHHYTDED</sequence>
<evidence type="ECO:0000256" key="1">
    <source>
        <dbReference type="SAM" id="MobiDB-lite"/>
    </source>
</evidence>
<dbReference type="KEGG" id="hhd:HBHAL_1298"/>
<feature type="region of interest" description="Disordered" evidence="1">
    <location>
        <begin position="43"/>
        <end position="63"/>
    </location>
</feature>
<protein>
    <submittedName>
        <fullName evidence="2">Uncharacterized protein</fullName>
    </submittedName>
</protein>
<evidence type="ECO:0000313" key="2">
    <source>
        <dbReference type="EMBL" id="CCG43674.1"/>
    </source>
</evidence>
<proteinExistence type="predicted"/>
<gene>
    <name evidence="2" type="ordered locus">HBHAL_1298</name>
</gene>
<dbReference type="Proteomes" id="UP000007397">
    <property type="component" value="Chromosome"/>
</dbReference>
<reference evidence="2 3" key="1">
    <citation type="journal article" date="2013" name="Environ. Microbiol.">
        <title>Chloride and organic osmolytes: a hybrid strategy to cope with elevated salinities by the moderately halophilic, chloride-dependent bacterium Halobacillus halophilus.</title>
        <authorList>
            <person name="Saum S.H."/>
            <person name="Pfeiffer F."/>
            <person name="Palm P."/>
            <person name="Rampp M."/>
            <person name="Schuster S.C."/>
            <person name="Muller V."/>
            <person name="Oesterhelt D."/>
        </authorList>
    </citation>
    <scope>NUCLEOTIDE SEQUENCE [LARGE SCALE GENOMIC DNA]</scope>
    <source>
        <strain evidence="3">ATCC 35676 / DSM 2266 / JCM 20832 / KCTC 3685 / LMG 17431 / NBRC 102448 / NCIMB 2269</strain>
    </source>
</reference>
<evidence type="ECO:0000313" key="3">
    <source>
        <dbReference type="Proteomes" id="UP000007397"/>
    </source>
</evidence>
<organism evidence="2 3">
    <name type="scientific">Halobacillus halophilus (strain ATCC 35676 / DSM 2266 / JCM 20832 / KCTC 3685 / LMG 17431 / NBRC 102448 / NCIMB 2269)</name>
    <name type="common">Sporosarcina halophila</name>
    <dbReference type="NCBI Taxonomy" id="866895"/>
    <lineage>
        <taxon>Bacteria</taxon>
        <taxon>Bacillati</taxon>
        <taxon>Bacillota</taxon>
        <taxon>Bacilli</taxon>
        <taxon>Bacillales</taxon>
        <taxon>Bacillaceae</taxon>
        <taxon>Halobacillus</taxon>
    </lineage>
</organism>
<dbReference type="STRING" id="866895.HBHAL_1298"/>
<dbReference type="AlphaFoldDB" id="I0JHQ6"/>
<feature type="region of interest" description="Disordered" evidence="1">
    <location>
        <begin position="1"/>
        <end position="20"/>
    </location>
</feature>